<evidence type="ECO:0000313" key="3">
    <source>
        <dbReference type="EMBL" id="RDW20250.1"/>
    </source>
</evidence>
<comment type="similarity">
    <text evidence="1">Belongs to the AHA1 family.</text>
</comment>
<comment type="caution">
    <text evidence="3">The sequence shown here is derived from an EMBL/GenBank/DDBJ whole genome shotgun (WGS) entry which is preliminary data.</text>
</comment>
<dbReference type="RefSeq" id="WP_115772327.1">
    <property type="nucleotide sequence ID" value="NZ_PIOC01000010.1"/>
</dbReference>
<protein>
    <submittedName>
        <fullName evidence="3">SRPBCC domain-containing protein</fullName>
    </submittedName>
</protein>
<evidence type="ECO:0000313" key="4">
    <source>
        <dbReference type="Proteomes" id="UP000257143"/>
    </source>
</evidence>
<name>A0A3D8PVS1_9BACI</name>
<dbReference type="InterPro" id="IPR023393">
    <property type="entry name" value="START-like_dom_sf"/>
</dbReference>
<dbReference type="SUPFAM" id="SSF55961">
    <property type="entry name" value="Bet v1-like"/>
    <property type="match status" value="1"/>
</dbReference>
<dbReference type="Proteomes" id="UP000257143">
    <property type="component" value="Unassembled WGS sequence"/>
</dbReference>
<keyword evidence="4" id="KW-1185">Reference proteome</keyword>
<dbReference type="EMBL" id="PIOC01000010">
    <property type="protein sequence ID" value="RDW20250.1"/>
    <property type="molecule type" value="Genomic_DNA"/>
</dbReference>
<dbReference type="OrthoDB" id="2355173at2"/>
<organism evidence="3 4">
    <name type="scientific">Oceanobacillus arenosus</name>
    <dbReference type="NCBI Taxonomy" id="1229153"/>
    <lineage>
        <taxon>Bacteria</taxon>
        <taxon>Bacillati</taxon>
        <taxon>Bacillota</taxon>
        <taxon>Bacilli</taxon>
        <taxon>Bacillales</taxon>
        <taxon>Bacillaceae</taxon>
        <taxon>Oceanobacillus</taxon>
    </lineage>
</organism>
<dbReference type="Pfam" id="PF08327">
    <property type="entry name" value="AHSA1"/>
    <property type="match status" value="1"/>
</dbReference>
<sequence length="141" mass="16371">MQTKEELPDIRKTIVLNAPIEKVWKAVSTSEGIAEWWMRSTFEPVLGHEFVLHAGEYGDSPCKITELDPPNRVGFDWDKDWHLTFELKKLEANKTEFTLIHSGWYAEETTEFGQPHTAIREHMDSGWEKIVKDKLPAYIEA</sequence>
<dbReference type="CDD" id="cd07814">
    <property type="entry name" value="SRPBCC_CalC_Aha1-like"/>
    <property type="match status" value="1"/>
</dbReference>
<evidence type="ECO:0000256" key="1">
    <source>
        <dbReference type="ARBA" id="ARBA00006817"/>
    </source>
</evidence>
<evidence type="ECO:0000259" key="2">
    <source>
        <dbReference type="Pfam" id="PF08327"/>
    </source>
</evidence>
<dbReference type="AlphaFoldDB" id="A0A3D8PVS1"/>
<dbReference type="Gene3D" id="3.30.530.20">
    <property type="match status" value="1"/>
</dbReference>
<accession>A0A3D8PVS1</accession>
<reference evidence="4" key="1">
    <citation type="submission" date="2017-11" db="EMBL/GenBank/DDBJ databases">
        <authorList>
            <person name="Zhu W."/>
        </authorList>
    </citation>
    <scope>NUCLEOTIDE SEQUENCE [LARGE SCALE GENOMIC DNA]</scope>
    <source>
        <strain evidence="4">CAU 1183</strain>
    </source>
</reference>
<feature type="domain" description="Activator of Hsp90 ATPase homologue 1/2-like C-terminal" evidence="2">
    <location>
        <begin position="17"/>
        <end position="140"/>
    </location>
</feature>
<dbReference type="InterPro" id="IPR013538">
    <property type="entry name" value="ASHA1/2-like_C"/>
</dbReference>
<gene>
    <name evidence="3" type="ORF">CWR48_05985</name>
</gene>
<proteinExistence type="inferred from homology"/>